<organism evidence="6 7">
    <name type="scientific">Paramecium primaurelia</name>
    <dbReference type="NCBI Taxonomy" id="5886"/>
    <lineage>
        <taxon>Eukaryota</taxon>
        <taxon>Sar</taxon>
        <taxon>Alveolata</taxon>
        <taxon>Ciliophora</taxon>
        <taxon>Intramacronucleata</taxon>
        <taxon>Oligohymenophorea</taxon>
        <taxon>Peniculida</taxon>
        <taxon>Parameciidae</taxon>
        <taxon>Paramecium</taxon>
    </lineage>
</organism>
<dbReference type="PANTHER" id="PTHR23041:SF78">
    <property type="entry name" value="E3 UBIQUITIN-PROTEIN LIGASE RNF4"/>
    <property type="match status" value="1"/>
</dbReference>
<evidence type="ECO:0000256" key="2">
    <source>
        <dbReference type="ARBA" id="ARBA00022771"/>
    </source>
</evidence>
<proteinExistence type="predicted"/>
<feature type="domain" description="RING-type" evidence="5">
    <location>
        <begin position="73"/>
        <end position="111"/>
    </location>
</feature>
<dbReference type="InterPro" id="IPR017907">
    <property type="entry name" value="Znf_RING_CS"/>
</dbReference>
<dbReference type="PROSITE" id="PS50089">
    <property type="entry name" value="ZF_RING_2"/>
    <property type="match status" value="1"/>
</dbReference>
<dbReference type="SMART" id="SM00184">
    <property type="entry name" value="RING"/>
    <property type="match status" value="1"/>
</dbReference>
<reference evidence="6" key="1">
    <citation type="submission" date="2021-01" db="EMBL/GenBank/DDBJ databases">
        <authorList>
            <consortium name="Genoscope - CEA"/>
            <person name="William W."/>
        </authorList>
    </citation>
    <scope>NUCLEOTIDE SEQUENCE</scope>
</reference>
<keyword evidence="3" id="KW-0862">Zinc</keyword>
<dbReference type="InterPro" id="IPR001841">
    <property type="entry name" value="Znf_RING"/>
</dbReference>
<gene>
    <name evidence="6" type="ORF">PPRIM_AZ9-3.1.T0320216</name>
</gene>
<dbReference type="AlphaFoldDB" id="A0A8S1L6L1"/>
<accession>A0A8S1L6L1</accession>
<dbReference type="PROSITE" id="PS00518">
    <property type="entry name" value="ZF_RING_1"/>
    <property type="match status" value="1"/>
</dbReference>
<protein>
    <recommendedName>
        <fullName evidence="5">RING-type domain-containing protein</fullName>
    </recommendedName>
</protein>
<dbReference type="GO" id="GO:0008270">
    <property type="term" value="F:zinc ion binding"/>
    <property type="evidence" value="ECO:0007669"/>
    <property type="project" value="UniProtKB-KW"/>
</dbReference>
<dbReference type="InterPro" id="IPR004092">
    <property type="entry name" value="Mbt"/>
</dbReference>
<sequence length="257" mass="30796">MIQASEQYIEQVTDLQLINKEILKDNFLKKMRNRENIRQNYIEKRKSINPLNYFLLEIKLQQDTRPKFEDLICPICLEIFQKVTTTQCGHAFCEMCIFDSLMRKAECPVCRVKIKTHSFQYCESFDNRIIDLVNQYGDKTQIEHFRNRQQEMEQWNKSKLVESLAINQKVDIMDQQFIWCVATIQQISKKELFIHYDGWGKEYDEFIPLQSNRIAPLGLYTNRDDIPKYQHEQRQFADIIEYINQHGELPTQNVLPD</sequence>
<evidence type="ECO:0000313" key="6">
    <source>
        <dbReference type="EMBL" id="CAD8061875.1"/>
    </source>
</evidence>
<evidence type="ECO:0000256" key="1">
    <source>
        <dbReference type="ARBA" id="ARBA00022723"/>
    </source>
</evidence>
<dbReference type="EMBL" id="CAJJDM010000031">
    <property type="protein sequence ID" value="CAD8061875.1"/>
    <property type="molecule type" value="Genomic_DNA"/>
</dbReference>
<evidence type="ECO:0000256" key="3">
    <source>
        <dbReference type="ARBA" id="ARBA00022833"/>
    </source>
</evidence>
<dbReference type="Pfam" id="PF13923">
    <property type="entry name" value="zf-C3HC4_2"/>
    <property type="match status" value="1"/>
</dbReference>
<evidence type="ECO:0000313" key="7">
    <source>
        <dbReference type="Proteomes" id="UP000688137"/>
    </source>
</evidence>
<evidence type="ECO:0000256" key="4">
    <source>
        <dbReference type="PROSITE-ProRule" id="PRU00175"/>
    </source>
</evidence>
<dbReference type="PANTHER" id="PTHR23041">
    <property type="entry name" value="RING FINGER DOMAIN-CONTAINING"/>
    <property type="match status" value="1"/>
</dbReference>
<comment type="caution">
    <text evidence="6">The sequence shown here is derived from an EMBL/GenBank/DDBJ whole genome shotgun (WGS) entry which is preliminary data.</text>
</comment>
<dbReference type="GO" id="GO:0005634">
    <property type="term" value="C:nucleus"/>
    <property type="evidence" value="ECO:0007669"/>
    <property type="project" value="InterPro"/>
</dbReference>
<dbReference type="Proteomes" id="UP000688137">
    <property type="component" value="Unassembled WGS sequence"/>
</dbReference>
<dbReference type="CDD" id="cd20104">
    <property type="entry name" value="MBT_PHF20L1-like"/>
    <property type="match status" value="1"/>
</dbReference>
<keyword evidence="1" id="KW-0479">Metal-binding</keyword>
<evidence type="ECO:0000259" key="5">
    <source>
        <dbReference type="PROSITE" id="PS50089"/>
    </source>
</evidence>
<dbReference type="GO" id="GO:0006355">
    <property type="term" value="P:regulation of DNA-templated transcription"/>
    <property type="evidence" value="ECO:0007669"/>
    <property type="project" value="InterPro"/>
</dbReference>
<keyword evidence="2 4" id="KW-0863">Zinc-finger</keyword>
<dbReference type="InterPro" id="IPR047134">
    <property type="entry name" value="RNF4"/>
</dbReference>
<dbReference type="Pfam" id="PF02820">
    <property type="entry name" value="MBT"/>
    <property type="match status" value="1"/>
</dbReference>
<keyword evidence="7" id="KW-1185">Reference proteome</keyword>
<name>A0A8S1L6L1_PARPR</name>